<evidence type="ECO:0000259" key="3">
    <source>
        <dbReference type="Pfam" id="PF01636"/>
    </source>
</evidence>
<keyword evidence="2" id="KW-0472">Membrane</keyword>
<evidence type="ECO:0000256" key="2">
    <source>
        <dbReference type="SAM" id="Phobius"/>
    </source>
</evidence>
<dbReference type="Proteomes" id="UP000198251">
    <property type="component" value="Chromosome I"/>
</dbReference>
<dbReference type="GeneID" id="95801514"/>
<feature type="transmembrane region" description="Helical" evidence="2">
    <location>
        <begin position="48"/>
        <end position="73"/>
    </location>
</feature>
<keyword evidence="5" id="KW-1185">Reference proteome</keyword>
<evidence type="ECO:0000313" key="5">
    <source>
        <dbReference type="Proteomes" id="UP000198251"/>
    </source>
</evidence>
<reference evidence="4 5" key="1">
    <citation type="submission" date="2016-06" db="EMBL/GenBank/DDBJ databases">
        <authorList>
            <person name="Kjaerup R.B."/>
            <person name="Dalgaard T.S."/>
            <person name="Juul-Madsen H.R."/>
        </authorList>
    </citation>
    <scope>NUCLEOTIDE SEQUENCE [LARGE SCALE GENOMIC DNA]</scope>
    <source>
        <strain evidence="4 5">DSM 43913</strain>
    </source>
</reference>
<keyword evidence="2" id="KW-1133">Transmembrane helix</keyword>
<evidence type="ECO:0000256" key="1">
    <source>
        <dbReference type="SAM" id="MobiDB-lite"/>
    </source>
</evidence>
<evidence type="ECO:0000313" key="4">
    <source>
        <dbReference type="EMBL" id="SCG15432.1"/>
    </source>
</evidence>
<dbReference type="Pfam" id="PF01636">
    <property type="entry name" value="APH"/>
    <property type="match status" value="1"/>
</dbReference>
<feature type="transmembrane region" description="Helical" evidence="2">
    <location>
        <begin position="117"/>
        <end position="137"/>
    </location>
</feature>
<name>A0A1C5G795_MICEH</name>
<feature type="transmembrane region" description="Helical" evidence="2">
    <location>
        <begin position="85"/>
        <end position="111"/>
    </location>
</feature>
<dbReference type="Gene3D" id="3.90.1200.10">
    <property type="match status" value="1"/>
</dbReference>
<protein>
    <recommendedName>
        <fullName evidence="3">Aminoglycoside phosphotransferase domain-containing protein</fullName>
    </recommendedName>
</protein>
<feature type="transmembrane region" description="Helical" evidence="2">
    <location>
        <begin position="12"/>
        <end position="36"/>
    </location>
</feature>
<dbReference type="EMBL" id="LT607733">
    <property type="protein sequence ID" value="SCG15432.1"/>
    <property type="molecule type" value="Genomic_DNA"/>
</dbReference>
<keyword evidence="2" id="KW-0812">Transmembrane</keyword>
<feature type="domain" description="Aminoglycoside phosphotransferase" evidence="3">
    <location>
        <begin position="257"/>
        <end position="432"/>
    </location>
</feature>
<dbReference type="RefSeq" id="WP_231925973.1">
    <property type="nucleotide sequence ID" value="NZ_LT607733.1"/>
</dbReference>
<accession>A0A1C5G795</accession>
<sequence>MVATMVRHATGTGVAWLMCVAEGLLGYLALFTFALFTPGSDQGGPLAGPVMVLGAALLGAVLVPLAVAPAVAIGEATLARRGASARTLAACGTAALLVGLYAAGIAAATGATVASAALGWLLTTVFVLCPVVAYAGVVRGARAVTGRLARHSGSDPSAPVTSPPQSPGDREDPVTGSRPATDLVPADVPAEQLTHNILNGVTGGIWHTRHDGRPAVLKLLTPPGRPGPAHWAGSDEPGHWNYWRREVEAYRSGLAAAAYADAGLAAPTALAVDDRPDGSVALWLPEVTGRPGIACTPADLGEVAVRLGAGHARWLGDPEARELAGGGRPPNWLARDWLRDYTLSRPVAAPVPWEHPVAVAAWPRPLRDALRVLWERRHDVLAATDRLPRTLCHHDCWPMNLVFAADGPVLLDWSGVGPGPVGEDAANLVLDTFLDGLVDVALLGEVAATVLDRYAEGLHGAVAPEEVARAVRLTGAAKYFWLAPMMLGRLGRSAISGTYDARDEAEMMAGRRPVLELLARWAAEPWD</sequence>
<feature type="region of interest" description="Disordered" evidence="1">
    <location>
        <begin position="148"/>
        <end position="183"/>
    </location>
</feature>
<proteinExistence type="predicted"/>
<gene>
    <name evidence="4" type="ORF">GA0070610_1663</name>
</gene>
<dbReference type="InterPro" id="IPR002575">
    <property type="entry name" value="Aminoglycoside_PTrfase"/>
</dbReference>
<dbReference type="AlphaFoldDB" id="A0A1C5G795"/>
<dbReference type="InterPro" id="IPR011009">
    <property type="entry name" value="Kinase-like_dom_sf"/>
</dbReference>
<organism evidence="4 5">
    <name type="scientific">Micromonospora echinofusca</name>
    <dbReference type="NCBI Taxonomy" id="47858"/>
    <lineage>
        <taxon>Bacteria</taxon>
        <taxon>Bacillati</taxon>
        <taxon>Actinomycetota</taxon>
        <taxon>Actinomycetes</taxon>
        <taxon>Micromonosporales</taxon>
        <taxon>Micromonosporaceae</taxon>
        <taxon>Micromonospora</taxon>
    </lineage>
</organism>
<dbReference type="SUPFAM" id="SSF56112">
    <property type="entry name" value="Protein kinase-like (PK-like)"/>
    <property type="match status" value="1"/>
</dbReference>